<dbReference type="Pfam" id="PF00069">
    <property type="entry name" value="Pkinase"/>
    <property type="match status" value="1"/>
</dbReference>
<dbReference type="InterPro" id="IPR052396">
    <property type="entry name" value="Meiotic_Drive_Suppr_Kinase"/>
</dbReference>
<dbReference type="Gene3D" id="3.30.200.20">
    <property type="entry name" value="Phosphorylase Kinase, domain 1"/>
    <property type="match status" value="1"/>
</dbReference>
<organism evidence="3 4">
    <name type="scientific">Hebeloma cylindrosporum</name>
    <dbReference type="NCBI Taxonomy" id="76867"/>
    <lineage>
        <taxon>Eukaryota</taxon>
        <taxon>Fungi</taxon>
        <taxon>Dikarya</taxon>
        <taxon>Basidiomycota</taxon>
        <taxon>Agaricomycotina</taxon>
        <taxon>Agaricomycetes</taxon>
        <taxon>Agaricomycetidae</taxon>
        <taxon>Agaricales</taxon>
        <taxon>Agaricineae</taxon>
        <taxon>Hymenogastraceae</taxon>
        <taxon>Hebeloma</taxon>
    </lineage>
</organism>
<dbReference type="SUPFAM" id="SSF56112">
    <property type="entry name" value="Protein kinase-like (PK-like)"/>
    <property type="match status" value="1"/>
</dbReference>
<dbReference type="Proteomes" id="UP000053424">
    <property type="component" value="Unassembled WGS sequence"/>
</dbReference>
<dbReference type="InterPro" id="IPR000719">
    <property type="entry name" value="Prot_kinase_dom"/>
</dbReference>
<name>A0A0C2Y147_HEBCY</name>
<evidence type="ECO:0000313" key="3">
    <source>
        <dbReference type="EMBL" id="KIM34822.1"/>
    </source>
</evidence>
<dbReference type="PROSITE" id="PS00109">
    <property type="entry name" value="PROTEIN_KINASE_TYR"/>
    <property type="match status" value="1"/>
</dbReference>
<reference evidence="4" key="2">
    <citation type="submission" date="2015-01" db="EMBL/GenBank/DDBJ databases">
        <title>Evolutionary Origins and Diversification of the Mycorrhizal Mutualists.</title>
        <authorList>
            <consortium name="DOE Joint Genome Institute"/>
            <consortium name="Mycorrhizal Genomics Consortium"/>
            <person name="Kohler A."/>
            <person name="Kuo A."/>
            <person name="Nagy L.G."/>
            <person name="Floudas D."/>
            <person name="Copeland A."/>
            <person name="Barry K.W."/>
            <person name="Cichocki N."/>
            <person name="Veneault-Fourrey C."/>
            <person name="LaButti K."/>
            <person name="Lindquist E.A."/>
            <person name="Lipzen A."/>
            <person name="Lundell T."/>
            <person name="Morin E."/>
            <person name="Murat C."/>
            <person name="Riley R."/>
            <person name="Ohm R."/>
            <person name="Sun H."/>
            <person name="Tunlid A."/>
            <person name="Henrissat B."/>
            <person name="Grigoriev I.V."/>
            <person name="Hibbett D.S."/>
            <person name="Martin F."/>
        </authorList>
    </citation>
    <scope>NUCLEOTIDE SEQUENCE [LARGE SCALE GENOMIC DNA]</scope>
    <source>
        <strain evidence="4">h7</strain>
    </source>
</reference>
<dbReference type="GO" id="GO:0004672">
    <property type="term" value="F:protein kinase activity"/>
    <property type="evidence" value="ECO:0007669"/>
    <property type="project" value="InterPro"/>
</dbReference>
<dbReference type="PANTHER" id="PTHR37171:SF1">
    <property type="entry name" value="SERINE_THREONINE-PROTEIN KINASE YRZF-RELATED"/>
    <property type="match status" value="1"/>
</dbReference>
<dbReference type="InterPro" id="IPR008266">
    <property type="entry name" value="Tyr_kinase_AS"/>
</dbReference>
<protein>
    <recommendedName>
        <fullName evidence="2">Protein kinase domain-containing protein</fullName>
    </recommendedName>
</protein>
<dbReference type="HOGENOM" id="CLU_004236_1_1_1"/>
<dbReference type="PANTHER" id="PTHR37171">
    <property type="entry name" value="SERINE/THREONINE-PROTEIN KINASE YRZF-RELATED"/>
    <property type="match status" value="1"/>
</dbReference>
<proteinExistence type="predicted"/>
<sequence length="480" mass="53761">MTDVAIALFQKRLASTSDFAWEECGTKGFQTTSHSLPPPDTIEFVSQFVPSLKLTMSKVRKKPAAAHNNPKSVKISNVVRPPKPAGTSARRRNQYRPELRSYLQQAWAKAAVNDSTFIIIHCGRYERIGIRHRETQALYLSGLIDPINTRDPRYRKLQIALHIAVVQDVLERHELTAASGSRAKRSAEGINDGTEAAPPKKRRKGSSKNDTTRPVMNARRLNLEITEAISTRMIALVNLQYGVYCSPTPASFIRLSSSCAPSVQSELPPLEDLKSGYKASEYFTLTMDAPRGKGATGIIHSVALEVQVLKPRGEVSVLKRNDLIMKLAFGKEQQERLRHESEVYAHLAQHHVKGIPTVHGLFLDRDSGALGLLMDNVGQSLIERELGRSGEREAEQVTTTKTERRAFLAAMKNIHNAGVRHMDIRAENLLVNPATGSVVIIDFDRAELAHDNEYRLPDYNIEMVCLERLLEGRYQRMHYS</sequence>
<evidence type="ECO:0000256" key="1">
    <source>
        <dbReference type="SAM" id="MobiDB-lite"/>
    </source>
</evidence>
<dbReference type="Gene3D" id="1.10.510.10">
    <property type="entry name" value="Transferase(Phosphotransferase) domain 1"/>
    <property type="match status" value="1"/>
</dbReference>
<feature type="region of interest" description="Disordered" evidence="1">
    <location>
        <begin position="177"/>
        <end position="215"/>
    </location>
</feature>
<feature type="domain" description="Protein kinase" evidence="2">
    <location>
        <begin position="285"/>
        <end position="480"/>
    </location>
</feature>
<dbReference type="PROSITE" id="PS50011">
    <property type="entry name" value="PROTEIN_KINASE_DOM"/>
    <property type="match status" value="1"/>
</dbReference>
<reference evidence="3 4" key="1">
    <citation type="submission" date="2014-04" db="EMBL/GenBank/DDBJ databases">
        <authorList>
            <consortium name="DOE Joint Genome Institute"/>
            <person name="Kuo A."/>
            <person name="Gay G."/>
            <person name="Dore J."/>
            <person name="Kohler A."/>
            <person name="Nagy L.G."/>
            <person name="Floudas D."/>
            <person name="Copeland A."/>
            <person name="Barry K.W."/>
            <person name="Cichocki N."/>
            <person name="Veneault-Fourrey C."/>
            <person name="LaButti K."/>
            <person name="Lindquist E.A."/>
            <person name="Lipzen A."/>
            <person name="Lundell T."/>
            <person name="Morin E."/>
            <person name="Murat C."/>
            <person name="Sun H."/>
            <person name="Tunlid A."/>
            <person name="Henrissat B."/>
            <person name="Grigoriev I.V."/>
            <person name="Hibbett D.S."/>
            <person name="Martin F."/>
            <person name="Nordberg H.P."/>
            <person name="Cantor M.N."/>
            <person name="Hua S.X."/>
        </authorList>
    </citation>
    <scope>NUCLEOTIDE SEQUENCE [LARGE SCALE GENOMIC DNA]</scope>
    <source>
        <strain evidence="4">h7</strain>
    </source>
</reference>
<dbReference type="OrthoDB" id="2523927at2759"/>
<keyword evidence="4" id="KW-1185">Reference proteome</keyword>
<dbReference type="STRING" id="686832.A0A0C2Y147"/>
<accession>A0A0C2Y147</accession>
<dbReference type="GO" id="GO:0005524">
    <property type="term" value="F:ATP binding"/>
    <property type="evidence" value="ECO:0007669"/>
    <property type="project" value="InterPro"/>
</dbReference>
<gene>
    <name evidence="3" type="ORF">M413DRAFT_450043</name>
</gene>
<dbReference type="AlphaFoldDB" id="A0A0C2Y147"/>
<evidence type="ECO:0000313" key="4">
    <source>
        <dbReference type="Proteomes" id="UP000053424"/>
    </source>
</evidence>
<dbReference type="InterPro" id="IPR011009">
    <property type="entry name" value="Kinase-like_dom_sf"/>
</dbReference>
<evidence type="ECO:0000259" key="2">
    <source>
        <dbReference type="PROSITE" id="PS50011"/>
    </source>
</evidence>
<dbReference type="EMBL" id="KN831853">
    <property type="protein sequence ID" value="KIM34822.1"/>
    <property type="molecule type" value="Genomic_DNA"/>
</dbReference>